<organism evidence="2 3">
    <name type="scientific">Streptosporangium saharense</name>
    <dbReference type="NCBI Taxonomy" id="1706840"/>
    <lineage>
        <taxon>Bacteria</taxon>
        <taxon>Bacillati</taxon>
        <taxon>Actinomycetota</taxon>
        <taxon>Actinomycetes</taxon>
        <taxon>Streptosporangiales</taxon>
        <taxon>Streptosporangiaceae</taxon>
        <taxon>Streptosporangium</taxon>
    </lineage>
</organism>
<dbReference type="InterPro" id="IPR001509">
    <property type="entry name" value="Epimerase_deHydtase"/>
</dbReference>
<protein>
    <submittedName>
        <fullName evidence="2">Nucleoside-diphosphate-sugar epimerase</fullName>
    </submittedName>
</protein>
<dbReference type="RefSeq" id="WP_184712320.1">
    <property type="nucleotide sequence ID" value="NZ_JACHJP010000001.1"/>
</dbReference>
<accession>A0A7W7VKP3</accession>
<evidence type="ECO:0000313" key="3">
    <source>
        <dbReference type="Proteomes" id="UP000552644"/>
    </source>
</evidence>
<dbReference type="PANTHER" id="PTHR43245">
    <property type="entry name" value="BIFUNCTIONAL POLYMYXIN RESISTANCE PROTEIN ARNA"/>
    <property type="match status" value="1"/>
</dbReference>
<evidence type="ECO:0000259" key="1">
    <source>
        <dbReference type="Pfam" id="PF01370"/>
    </source>
</evidence>
<name>A0A7W7VKP3_9ACTN</name>
<sequence>MRLLILGGTKFLGRVLAEQALQRGHEVATFNRGRSGDDVPGVSVIRGDRTSGQDLAALADAGPWDAVVDPSGMTPAMVEDTVRALAGVAGWYVFVSTVNVYKGWPTTPLTDASPLREYTPEAPEGESGLDAYGREKVGCERAITSAFGERATILRPSVILGPHEYVGRLPWWLSRIRVGGRVLAPGKMTWKIQPIDVRDVAAFALECAERHLTGSYNVAAPIGHATFGEFLAACRKATGSTAELVWVDDPFLRKHGVKEWTELPIWRDYDGTWHVDASRAHAAGLTYRPIEETVADTWRWLQTGAVVSSERSAELGISTEREAAILTAWDGKTPS</sequence>
<dbReference type="PANTHER" id="PTHR43245:SF13">
    <property type="entry name" value="UDP-D-APIOSE_UDP-D-XYLOSE SYNTHASE 2"/>
    <property type="match status" value="1"/>
</dbReference>
<dbReference type="SUPFAM" id="SSF51735">
    <property type="entry name" value="NAD(P)-binding Rossmann-fold domains"/>
    <property type="match status" value="1"/>
</dbReference>
<dbReference type="EMBL" id="JACHJP010000001">
    <property type="protein sequence ID" value="MBB4913559.1"/>
    <property type="molecule type" value="Genomic_DNA"/>
</dbReference>
<dbReference type="Gene3D" id="3.40.50.720">
    <property type="entry name" value="NAD(P)-binding Rossmann-like Domain"/>
    <property type="match status" value="1"/>
</dbReference>
<comment type="caution">
    <text evidence="2">The sequence shown here is derived from an EMBL/GenBank/DDBJ whole genome shotgun (WGS) entry which is preliminary data.</text>
</comment>
<evidence type="ECO:0000313" key="2">
    <source>
        <dbReference type="EMBL" id="MBB4913559.1"/>
    </source>
</evidence>
<keyword evidence="3" id="KW-1185">Reference proteome</keyword>
<proteinExistence type="predicted"/>
<dbReference type="AlphaFoldDB" id="A0A7W7VKP3"/>
<gene>
    <name evidence="2" type="ORF">FHS44_000631</name>
</gene>
<dbReference type="Proteomes" id="UP000552644">
    <property type="component" value="Unassembled WGS sequence"/>
</dbReference>
<reference evidence="2 3" key="1">
    <citation type="submission" date="2020-08" db="EMBL/GenBank/DDBJ databases">
        <title>Genomic Encyclopedia of Type Strains, Phase III (KMG-III): the genomes of soil and plant-associated and newly described type strains.</title>
        <authorList>
            <person name="Whitman W."/>
        </authorList>
    </citation>
    <scope>NUCLEOTIDE SEQUENCE [LARGE SCALE GENOMIC DNA]</scope>
    <source>
        <strain evidence="2 3">CECT 8840</strain>
    </source>
</reference>
<feature type="domain" description="NAD-dependent epimerase/dehydratase" evidence="1">
    <location>
        <begin position="4"/>
        <end position="218"/>
    </location>
</feature>
<dbReference type="Pfam" id="PF01370">
    <property type="entry name" value="Epimerase"/>
    <property type="match status" value="1"/>
</dbReference>
<dbReference type="InterPro" id="IPR050177">
    <property type="entry name" value="Lipid_A_modif_metabolic_enz"/>
</dbReference>
<dbReference type="InterPro" id="IPR036291">
    <property type="entry name" value="NAD(P)-bd_dom_sf"/>
</dbReference>